<dbReference type="Pfam" id="PF08141">
    <property type="entry name" value="SspH"/>
    <property type="match status" value="1"/>
</dbReference>
<evidence type="ECO:0000256" key="2">
    <source>
        <dbReference type="ARBA" id="ARBA00006573"/>
    </source>
</evidence>
<organism evidence="5 6">
    <name type="scientific">Aneurinibacillus danicus</name>
    <dbReference type="NCBI Taxonomy" id="267746"/>
    <lineage>
        <taxon>Bacteria</taxon>
        <taxon>Bacillati</taxon>
        <taxon>Bacillota</taxon>
        <taxon>Bacilli</taxon>
        <taxon>Bacillales</taxon>
        <taxon>Paenibacillaceae</taxon>
        <taxon>Aneurinibacillus group</taxon>
        <taxon>Aneurinibacillus</taxon>
    </lineage>
</organism>
<dbReference type="OrthoDB" id="1683648at2"/>
<evidence type="ECO:0000256" key="3">
    <source>
        <dbReference type="ARBA" id="ARBA00022969"/>
    </source>
</evidence>
<protein>
    <submittedName>
        <fullName evidence="5">Small, acid-soluble spore protein H</fullName>
    </submittedName>
</protein>
<reference evidence="5 6" key="1">
    <citation type="submission" date="2019-07" db="EMBL/GenBank/DDBJ databases">
        <title>Whole genome shotgun sequence of Aneurinibacillus danicus NBRC 102444.</title>
        <authorList>
            <person name="Hosoyama A."/>
            <person name="Uohara A."/>
            <person name="Ohji S."/>
            <person name="Ichikawa N."/>
        </authorList>
    </citation>
    <scope>NUCLEOTIDE SEQUENCE [LARGE SCALE GENOMIC DNA]</scope>
    <source>
        <strain evidence="5 6">NBRC 102444</strain>
    </source>
</reference>
<evidence type="ECO:0000256" key="4">
    <source>
        <dbReference type="SAM" id="MobiDB-lite"/>
    </source>
</evidence>
<keyword evidence="3" id="KW-0749">Sporulation</keyword>
<proteinExistence type="inferred from homology"/>
<dbReference type="GO" id="GO:0042601">
    <property type="term" value="C:endospore-forming forespore"/>
    <property type="evidence" value="ECO:0007669"/>
    <property type="project" value="InterPro"/>
</dbReference>
<gene>
    <name evidence="5" type="primary">sspH_2</name>
    <name evidence="5" type="ORF">ADA01nite_37790</name>
</gene>
<dbReference type="Proteomes" id="UP000321157">
    <property type="component" value="Unassembled WGS sequence"/>
</dbReference>
<dbReference type="NCBIfam" id="TIGR02861">
    <property type="entry name" value="SASP_H"/>
    <property type="match status" value="1"/>
</dbReference>
<name>A0A511VBW8_9BACL</name>
<dbReference type="GO" id="GO:0030435">
    <property type="term" value="P:sporulation resulting in formation of a cellular spore"/>
    <property type="evidence" value="ECO:0007669"/>
    <property type="project" value="UniProtKB-KW"/>
</dbReference>
<evidence type="ECO:0000313" key="5">
    <source>
        <dbReference type="EMBL" id="GEN36319.1"/>
    </source>
</evidence>
<dbReference type="RefSeq" id="WP_146811959.1">
    <property type="nucleotide sequence ID" value="NZ_BJXX01000178.1"/>
</dbReference>
<keyword evidence="6" id="KW-1185">Reference proteome</keyword>
<feature type="region of interest" description="Disordered" evidence="4">
    <location>
        <begin position="37"/>
        <end position="62"/>
    </location>
</feature>
<dbReference type="HAMAP" id="MF_00667">
    <property type="entry name" value="SspH"/>
    <property type="match status" value="1"/>
</dbReference>
<sequence length="62" mass="7115">METKRAQEILQSPEKIDVGFEGVPVWIDSVDEQSKTARVHTMDNPTERKTVALSELKELEHH</sequence>
<accession>A0A511VBW8</accession>
<dbReference type="InterPro" id="IPR012610">
    <property type="entry name" value="SASP_SspH"/>
</dbReference>
<dbReference type="AlphaFoldDB" id="A0A511VBW8"/>
<comment type="subcellular location">
    <subcellularLocation>
        <location evidence="1">Spore core</location>
    </subcellularLocation>
</comment>
<comment type="similarity">
    <text evidence="2">Belongs to the SspH family.</text>
</comment>
<evidence type="ECO:0000256" key="1">
    <source>
        <dbReference type="ARBA" id="ARBA00004288"/>
    </source>
</evidence>
<dbReference type="GO" id="GO:0030436">
    <property type="term" value="P:asexual sporulation"/>
    <property type="evidence" value="ECO:0007669"/>
    <property type="project" value="InterPro"/>
</dbReference>
<feature type="compositionally biased region" description="Basic and acidic residues" evidence="4">
    <location>
        <begin position="45"/>
        <end position="62"/>
    </location>
</feature>
<dbReference type="EMBL" id="BJXX01000178">
    <property type="protein sequence ID" value="GEN36319.1"/>
    <property type="molecule type" value="Genomic_DNA"/>
</dbReference>
<comment type="caution">
    <text evidence="5">The sequence shown here is derived from an EMBL/GenBank/DDBJ whole genome shotgun (WGS) entry which is preliminary data.</text>
</comment>
<evidence type="ECO:0000313" key="6">
    <source>
        <dbReference type="Proteomes" id="UP000321157"/>
    </source>
</evidence>